<dbReference type="GO" id="GO:0008168">
    <property type="term" value="F:methyltransferase activity"/>
    <property type="evidence" value="ECO:0007669"/>
    <property type="project" value="UniProtKB-KW"/>
</dbReference>
<dbReference type="PANTHER" id="PTHR43167">
    <property type="entry name" value="PUTATIVE (AFU_ORTHOLOGUE AFUA_6G01830)-RELATED"/>
    <property type="match status" value="1"/>
</dbReference>
<dbReference type="GO" id="GO:0032259">
    <property type="term" value="P:methylation"/>
    <property type="evidence" value="ECO:0007669"/>
    <property type="project" value="UniProtKB-KW"/>
</dbReference>
<dbReference type="EMBL" id="VMNW02000031">
    <property type="protein sequence ID" value="KAA9159071.1"/>
    <property type="molecule type" value="Genomic_DNA"/>
</dbReference>
<dbReference type="CDD" id="cd02440">
    <property type="entry name" value="AdoMet_MTases"/>
    <property type="match status" value="1"/>
</dbReference>
<dbReference type="RefSeq" id="WP_144749181.1">
    <property type="nucleotide sequence ID" value="NZ_VMNW02000031.1"/>
</dbReference>
<organism evidence="2 3">
    <name type="scientific">Amycolatopsis acidicola</name>
    <dbReference type="NCBI Taxonomy" id="2596893"/>
    <lineage>
        <taxon>Bacteria</taxon>
        <taxon>Bacillati</taxon>
        <taxon>Actinomycetota</taxon>
        <taxon>Actinomycetes</taxon>
        <taxon>Pseudonocardiales</taxon>
        <taxon>Pseudonocardiaceae</taxon>
        <taxon>Amycolatopsis</taxon>
    </lineage>
</organism>
<feature type="region of interest" description="Disordered" evidence="1">
    <location>
        <begin position="23"/>
        <end position="48"/>
    </location>
</feature>
<keyword evidence="2" id="KW-0489">Methyltransferase</keyword>
<evidence type="ECO:0000256" key="1">
    <source>
        <dbReference type="SAM" id="MobiDB-lite"/>
    </source>
</evidence>
<gene>
    <name evidence="2" type="ORF">FPZ12_021210</name>
</gene>
<proteinExistence type="predicted"/>
<dbReference type="Proteomes" id="UP000319769">
    <property type="component" value="Unassembled WGS sequence"/>
</dbReference>
<sequence length="224" mass="23920">MPQEERVLGPVLDPRVRTVLDRLHAPSNQFPGGRSGRRGSWRDGSNPAFADPFARADRPLSIKQEQGDLIYLLCRAIGAKRVVDFATSVGVSAIYFAAAIRDNGGGTVIGAEIVPGKAAAAERNLAEAGLADYADIRLGDARETLADVGGPVDFALIDGFPVAEGPSLARQLIEILTPQLRVGALVLNDNGETDFLDYVRDPERGFRSLSLPLKGSTELSVKVE</sequence>
<dbReference type="OrthoDB" id="9799672at2"/>
<dbReference type="AlphaFoldDB" id="A0A5N0V0W7"/>
<evidence type="ECO:0000313" key="3">
    <source>
        <dbReference type="Proteomes" id="UP000319769"/>
    </source>
</evidence>
<accession>A0A5N0V0W7</accession>
<reference evidence="2" key="1">
    <citation type="submission" date="2019-09" db="EMBL/GenBank/DDBJ databases">
        <authorList>
            <person name="Teo W.F.A."/>
            <person name="Duangmal K."/>
        </authorList>
    </citation>
    <scope>NUCLEOTIDE SEQUENCE [LARGE SCALE GENOMIC DNA]</scope>
    <source>
        <strain evidence="2">K81G1</strain>
    </source>
</reference>
<comment type="caution">
    <text evidence="2">The sequence shown here is derived from an EMBL/GenBank/DDBJ whole genome shotgun (WGS) entry which is preliminary data.</text>
</comment>
<dbReference type="InterPro" id="IPR029063">
    <property type="entry name" value="SAM-dependent_MTases_sf"/>
</dbReference>
<evidence type="ECO:0000313" key="2">
    <source>
        <dbReference type="EMBL" id="KAA9159071.1"/>
    </source>
</evidence>
<dbReference type="PANTHER" id="PTHR43167:SF1">
    <property type="entry name" value="PUTATIVE (AFU_ORTHOLOGUE AFUA_6G01830)-RELATED"/>
    <property type="match status" value="1"/>
</dbReference>
<dbReference type="Pfam" id="PF13578">
    <property type="entry name" value="Methyltransf_24"/>
    <property type="match status" value="1"/>
</dbReference>
<keyword evidence="2" id="KW-0808">Transferase</keyword>
<protein>
    <submittedName>
        <fullName evidence="2">Methyltransferase</fullName>
    </submittedName>
</protein>
<name>A0A5N0V0W7_9PSEU</name>
<dbReference type="Gene3D" id="3.40.50.150">
    <property type="entry name" value="Vaccinia Virus protein VP39"/>
    <property type="match status" value="1"/>
</dbReference>
<dbReference type="SUPFAM" id="SSF53335">
    <property type="entry name" value="S-adenosyl-L-methionine-dependent methyltransferases"/>
    <property type="match status" value="1"/>
</dbReference>
<keyword evidence="3" id="KW-1185">Reference proteome</keyword>